<comment type="caution">
    <text evidence="2">The sequence shown here is derived from an EMBL/GenBank/DDBJ whole genome shotgun (WGS) entry which is preliminary data.</text>
</comment>
<feature type="transmembrane region" description="Helical" evidence="1">
    <location>
        <begin position="292"/>
        <end position="318"/>
    </location>
</feature>
<keyword evidence="1" id="KW-0472">Membrane</keyword>
<dbReference type="OrthoDB" id="3249986at2759"/>
<dbReference type="AlphaFoldDB" id="A0A9P7G4V8"/>
<name>A0A9P7G4V8_9AGAR</name>
<keyword evidence="1" id="KW-0812">Transmembrane</keyword>
<evidence type="ECO:0000256" key="1">
    <source>
        <dbReference type="SAM" id="Phobius"/>
    </source>
</evidence>
<organism evidence="2 3">
    <name type="scientific">Asterophora parasitica</name>
    <dbReference type="NCBI Taxonomy" id="117018"/>
    <lineage>
        <taxon>Eukaryota</taxon>
        <taxon>Fungi</taxon>
        <taxon>Dikarya</taxon>
        <taxon>Basidiomycota</taxon>
        <taxon>Agaricomycotina</taxon>
        <taxon>Agaricomycetes</taxon>
        <taxon>Agaricomycetidae</taxon>
        <taxon>Agaricales</taxon>
        <taxon>Tricholomatineae</taxon>
        <taxon>Lyophyllaceae</taxon>
        <taxon>Asterophora</taxon>
    </lineage>
</organism>
<keyword evidence="1" id="KW-1133">Transmembrane helix</keyword>
<evidence type="ECO:0000313" key="3">
    <source>
        <dbReference type="Proteomes" id="UP000775547"/>
    </source>
</evidence>
<evidence type="ECO:0000313" key="2">
    <source>
        <dbReference type="EMBL" id="KAG5643131.1"/>
    </source>
</evidence>
<proteinExistence type="predicted"/>
<sequence>MPQSAITTSRSILMHTSLAYLSPELQTLDSILRDSFSGRLIVVPPRLRLPTEILLIIRQHLFPAITTSLYERSTQALARYESCIRRLLCPDCLSYNQEVYGPEIWGWEHFTGACCCRRKGSGQAEPPQLPEYGDFWNHNQINPAGHSWLELYLSFESKRLANCQRSFHSIWDLVGTVLSDHGCRLSDVPTASGHPTPRRHGHALPLRGMRISIDIPTSVSIVPAESLLEANDSLISAPTILHRADRDLGLSIAYEKGLQLWKEGPPPRRRFYSKGSLDPSTLRSQAMTFCTAITTVAVAALSLPLTFATLALTVLCFYSQSRALRIL</sequence>
<keyword evidence="3" id="KW-1185">Reference proteome</keyword>
<accession>A0A9P7G4V8</accession>
<reference evidence="2" key="2">
    <citation type="submission" date="2021-10" db="EMBL/GenBank/DDBJ databases">
        <title>Phylogenomics reveals ancestral predisposition of the termite-cultivated fungus Termitomyces towards a domesticated lifestyle.</title>
        <authorList>
            <person name="Auxier B."/>
            <person name="Grum-Grzhimaylo A."/>
            <person name="Cardenas M.E."/>
            <person name="Lodge J.D."/>
            <person name="Laessoe T."/>
            <person name="Pedersen O."/>
            <person name="Smith M.E."/>
            <person name="Kuyper T.W."/>
            <person name="Franco-Molano E.A."/>
            <person name="Baroni T.J."/>
            <person name="Aanen D.K."/>
        </authorList>
    </citation>
    <scope>NUCLEOTIDE SEQUENCE</scope>
    <source>
        <strain evidence="2">AP01</strain>
        <tissue evidence="2">Mycelium</tissue>
    </source>
</reference>
<dbReference type="Proteomes" id="UP000775547">
    <property type="component" value="Unassembled WGS sequence"/>
</dbReference>
<gene>
    <name evidence="2" type="ORF">DXG03_001521</name>
</gene>
<reference evidence="2" key="1">
    <citation type="submission" date="2020-07" db="EMBL/GenBank/DDBJ databases">
        <authorList>
            <person name="Nieuwenhuis M."/>
            <person name="Van De Peppel L.J.J."/>
        </authorList>
    </citation>
    <scope>NUCLEOTIDE SEQUENCE</scope>
    <source>
        <strain evidence="2">AP01</strain>
        <tissue evidence="2">Mycelium</tissue>
    </source>
</reference>
<dbReference type="EMBL" id="JABCKV010000132">
    <property type="protein sequence ID" value="KAG5643131.1"/>
    <property type="molecule type" value="Genomic_DNA"/>
</dbReference>
<protein>
    <submittedName>
        <fullName evidence="2">Uncharacterized protein</fullName>
    </submittedName>
</protein>